<evidence type="ECO:0000256" key="8">
    <source>
        <dbReference type="PROSITE-ProRule" id="PRU00169"/>
    </source>
</evidence>
<dbReference type="Pfam" id="PF01584">
    <property type="entry name" value="CheW"/>
    <property type="match status" value="1"/>
</dbReference>
<dbReference type="CDD" id="cd00088">
    <property type="entry name" value="HPT"/>
    <property type="match status" value="3"/>
</dbReference>
<dbReference type="InterPro" id="IPR008207">
    <property type="entry name" value="Sig_transdc_His_kin_Hpt_dom"/>
</dbReference>
<gene>
    <name evidence="14" type="ORF">GCM10007901_36960</name>
</gene>
<keyword evidence="6" id="KW-0902">Two-component regulatory system</keyword>
<dbReference type="InterPro" id="IPR001789">
    <property type="entry name" value="Sig_transdc_resp-reg_receiver"/>
</dbReference>
<dbReference type="PANTHER" id="PTHR43395">
    <property type="entry name" value="SENSOR HISTIDINE KINASE CHEA"/>
    <property type="match status" value="1"/>
</dbReference>
<dbReference type="Gene3D" id="3.40.50.2300">
    <property type="match status" value="1"/>
</dbReference>
<dbReference type="InterPro" id="IPR036641">
    <property type="entry name" value="HPT_dom_sf"/>
</dbReference>
<dbReference type="EC" id="2.7.13.3" evidence="2"/>
<evidence type="ECO:0000313" key="15">
    <source>
        <dbReference type="Proteomes" id="UP001156670"/>
    </source>
</evidence>
<dbReference type="PRINTS" id="PR00344">
    <property type="entry name" value="BCTRLSENSOR"/>
</dbReference>
<protein>
    <recommendedName>
        <fullName evidence="2">histidine kinase</fullName>
        <ecNumber evidence="2">2.7.13.3</ecNumber>
    </recommendedName>
</protein>
<feature type="modified residue" description="4-aspartylphosphate" evidence="8">
    <location>
        <position position="1970"/>
    </location>
</feature>
<evidence type="ECO:0000259" key="12">
    <source>
        <dbReference type="PROSITE" id="PS50851"/>
    </source>
</evidence>
<accession>A0ABQ5XXB7</accession>
<feature type="domain" description="HPt" evidence="13">
    <location>
        <begin position="874"/>
        <end position="975"/>
    </location>
</feature>
<dbReference type="PANTHER" id="PTHR43395:SF8">
    <property type="entry name" value="HISTIDINE KINASE"/>
    <property type="match status" value="1"/>
</dbReference>
<dbReference type="InterPro" id="IPR004358">
    <property type="entry name" value="Sig_transdc_His_kin-like_C"/>
</dbReference>
<name>A0ABQ5XXB7_9GAMM</name>
<evidence type="ECO:0000256" key="6">
    <source>
        <dbReference type="ARBA" id="ARBA00023012"/>
    </source>
</evidence>
<feature type="coiled-coil region" evidence="9">
    <location>
        <begin position="1455"/>
        <end position="1489"/>
    </location>
</feature>
<evidence type="ECO:0000313" key="14">
    <source>
        <dbReference type="EMBL" id="GLQ94744.1"/>
    </source>
</evidence>
<dbReference type="Proteomes" id="UP001156670">
    <property type="component" value="Unassembled WGS sequence"/>
</dbReference>
<dbReference type="InterPro" id="IPR036061">
    <property type="entry name" value="CheW-like_dom_sf"/>
</dbReference>
<reference evidence="15" key="1">
    <citation type="journal article" date="2019" name="Int. J. Syst. Evol. Microbiol.">
        <title>The Global Catalogue of Microorganisms (GCM) 10K type strain sequencing project: providing services to taxonomists for standard genome sequencing and annotation.</title>
        <authorList>
            <consortium name="The Broad Institute Genomics Platform"/>
            <consortium name="The Broad Institute Genome Sequencing Center for Infectious Disease"/>
            <person name="Wu L."/>
            <person name="Ma J."/>
        </authorList>
    </citation>
    <scope>NUCLEOTIDE SEQUENCE [LARGE SCALE GENOMIC DNA]</scope>
    <source>
        <strain evidence="15">NBRC 111980</strain>
    </source>
</reference>
<dbReference type="SMART" id="SM01231">
    <property type="entry name" value="H-kinase_dim"/>
    <property type="match status" value="1"/>
</dbReference>
<evidence type="ECO:0000259" key="13">
    <source>
        <dbReference type="PROSITE" id="PS50894"/>
    </source>
</evidence>
<dbReference type="SMART" id="SM00387">
    <property type="entry name" value="HATPase_c"/>
    <property type="match status" value="1"/>
</dbReference>
<evidence type="ECO:0000256" key="3">
    <source>
        <dbReference type="ARBA" id="ARBA00022553"/>
    </source>
</evidence>
<evidence type="ECO:0000256" key="4">
    <source>
        <dbReference type="ARBA" id="ARBA00022679"/>
    </source>
</evidence>
<dbReference type="SMART" id="SM00260">
    <property type="entry name" value="CheW"/>
    <property type="match status" value="1"/>
</dbReference>
<feature type="domain" description="Histidine kinase" evidence="10">
    <location>
        <begin position="1523"/>
        <end position="1756"/>
    </location>
</feature>
<keyword evidence="15" id="KW-1185">Reference proteome</keyword>
<dbReference type="Gene3D" id="2.30.30.40">
    <property type="entry name" value="SH3 Domains"/>
    <property type="match status" value="1"/>
</dbReference>
<dbReference type="SUPFAM" id="SSF47226">
    <property type="entry name" value="Histidine-containing phosphotransfer domain, HPT domain"/>
    <property type="match status" value="5"/>
</dbReference>
<dbReference type="EMBL" id="BSOB01000046">
    <property type="protein sequence ID" value="GLQ94744.1"/>
    <property type="molecule type" value="Genomic_DNA"/>
</dbReference>
<dbReference type="SUPFAM" id="SSF55874">
    <property type="entry name" value="ATPase domain of HSP90 chaperone/DNA topoisomerase II/histidine kinase"/>
    <property type="match status" value="1"/>
</dbReference>
<feature type="domain" description="CheW-like" evidence="12">
    <location>
        <begin position="1758"/>
        <end position="1894"/>
    </location>
</feature>
<keyword evidence="3 8" id="KW-0597">Phosphoprotein</keyword>
<dbReference type="PROSITE" id="PS50109">
    <property type="entry name" value="HIS_KIN"/>
    <property type="match status" value="1"/>
</dbReference>
<evidence type="ECO:0000256" key="9">
    <source>
        <dbReference type="SAM" id="Coils"/>
    </source>
</evidence>
<feature type="modified residue" description="Phosphohistidine" evidence="7">
    <location>
        <position position="918"/>
    </location>
</feature>
<sequence>MRLQDHIDFTTLQWVKPELDETLALARQALESYVDNPGERQVMRNCAENLHQVQGTLRMVELYGAAMVAEEMETLAISLLEDHVRNREDAYAALMRGLMQLPDYLERLSSGHRDVPVVLLPLLNELRASREQEALSEAALFAPNLDTPLPPQAPVAAAAVDVQRRKTEINELRLRFQQQLLAWFRGQGGSQQLAGMRNTLAAIGARCSTVPGRRLWWITSGVLEGLDQGMLKSYAADVRQLIGKVDRSIRQLIEQGEDAMQGGDSDDLARKLLYIVAQSKQRSQQMALLAQTYNLDNLMPDATELEHARGSMAGHNRALLDSVARALKDDLLRVKEALDLFLRQNDADPAQLGAQAEVLERVGDTLGMLALNVPRRVVNEQRRVLEEVANRMRSPDEESLLDVAGALLYVEASLDDHIESLGADNVHEEEQKVSMLPRSEARHILATLMNEAVGNTGKVKNGIVAFVESGWQHEQLDGLPAMMDEVAGAMRMLSSPRSAEIAEGVGRFIGNELCIDKRIPSSAQMDQLADAIAALEYYLEAAREHRGGLEHVLDVAEHSLGGLGYWPPPEAKEAPESAPEIHAPAAAPVEAVSAPVPASAPALNESVTVAHGEDATALFVGSSETPVPAAHDVTGLHLVETEPHAYTHAAEESSDWVEIEEEIEEQVSGVDPLAFTAGFQASTEGIDDDIRDIFLEEMQEEISNLRHAQQTWMTDPAQLSELTSIRRSFHTLKGSGRLVGAAVLGEFAWRVENMLNRVLDGSIQAHSGVQALVGHAIEALPQLYSMLKEGTVPTVPLSAIMQAADHLSAGEQADVAQFLTTGTQTVRHVVRRRVPRVATDAIPTATHTDHSVAAAQPIEEPVIPAVMAMEAPVLPPVDPVLLEILRSEVAQYLQTIRNAVTFAKGELPVEDGLLRAVHTLHGAIAMVDIPLLIQLLSPLESLLKRLRAAGQPLSLEGLSLLRQSADVVDEVMAQFDTPHPQLPDATALITRLTELRDHQPEPQMAHVVFEPHAVEPVSFEPVRVAEPVEPEEQAHIAAEEPTVETPVETTAEPFVESPAIAGEDYTAELLDALAAEGPGEAEPEPVLQHLEPEPSAQDADFAELLASLEALDTGHHAVSEEAAEEPAAIEHHLDFGFEAANEPVEEPAHEEPVHAFVSETMLEEPTVAEPEAAAPEVAQPEVVEPEVVDHQAIEHQAVEHEIEQPVEEPVVQAPHHEEPVVAEAPQQETIERQPAERVPAGELMSFNHIDPDLLEIFSEEAREILDDADGTLAKWHAEPTDVSHMAGLLRALHTLKGGARIAGVTPVGDLSHALESLLEHSHGIDPQKTGSLIGTLEAAFDEMHGLVQRVSQGKAIAYPHAMIARLTGGDVHETQAHEASALVAEEAPVAEAPAPAPVAAAPAPEVSALELPSLLPAENDAQAEEAGRTAQEQIRVRAELLDSLVNHAGEVAIYRSRLEQQVSAYRFNLVELEQTVSRLRSQLRMLEIETEAQIIARFQREHREAGMAVFDPLELDRFSQLQQYSRALAESVSDLVSIQSMLDDLTRQAETLLIQQSRVSSELQEGLLRTRMLPFDTMVPNLRRTLRQAAQEEGKSAQLYVEGAHGEMDRNLLDRIKAPFEHMLRNAVAHGIETPEARRASGKSEEGAVRIRVAREATEVVIRVSDDGRGLDREAIRKRAIERGLIRADTRLFDDQLLSLITLTGFSTASTVTQLAGRGVGMDVVASEIKAMGGSLAIESRQGEGTTFVLRLPFTLAVTQAILVRIGESTFAIPMTSVQGVARISPDELSQRLVEENPQFDYNGEDYAIHDLAGLLGLTPGMGDEEQLPLLLTRSGELRAAIRVDAVIGSREIVVKSVGPQVSSVPGILGATIMGDGSVLVILDLAPLVRHGLARREQRLAEGVHYATVAPVIEEERLRPLVMVVDDSITMRKVTGRVLERHEYEVETAKDGLDALEKLHERVPNLMLLDIEMPRMDGYELATQMKADPRLRHVPIIMITSRTGEKHRQRAFDIGVERYLGKPYQEAELLAQISEVLEQHAQEPVNEQ</sequence>
<keyword evidence="5" id="KW-0418">Kinase</keyword>
<feature type="domain" description="HPt" evidence="13">
    <location>
        <begin position="683"/>
        <end position="790"/>
    </location>
</feature>
<dbReference type="PROSITE" id="PS50894">
    <property type="entry name" value="HPT"/>
    <property type="match status" value="3"/>
</dbReference>
<evidence type="ECO:0000259" key="11">
    <source>
        <dbReference type="PROSITE" id="PS50110"/>
    </source>
</evidence>
<organism evidence="14 15">
    <name type="scientific">Dyella acidisoli</name>
    <dbReference type="NCBI Taxonomy" id="1867834"/>
    <lineage>
        <taxon>Bacteria</taxon>
        <taxon>Pseudomonadati</taxon>
        <taxon>Pseudomonadota</taxon>
        <taxon>Gammaproteobacteria</taxon>
        <taxon>Lysobacterales</taxon>
        <taxon>Rhodanobacteraceae</taxon>
        <taxon>Dyella</taxon>
    </lineage>
</organism>
<dbReference type="InterPro" id="IPR051315">
    <property type="entry name" value="Bact_Chemotaxis_CheA"/>
</dbReference>
<comment type="catalytic activity">
    <reaction evidence="1">
        <text>ATP + protein L-histidine = ADP + protein N-phospho-L-histidine.</text>
        <dbReference type="EC" id="2.7.13.3"/>
    </reaction>
</comment>
<dbReference type="Gene3D" id="1.10.287.560">
    <property type="entry name" value="Histidine kinase CheA-like, homodimeric domain"/>
    <property type="match status" value="1"/>
</dbReference>
<evidence type="ECO:0000256" key="7">
    <source>
        <dbReference type="PROSITE-ProRule" id="PRU00110"/>
    </source>
</evidence>
<dbReference type="InterPro" id="IPR058661">
    <property type="entry name" value="FimL_2nd"/>
</dbReference>
<dbReference type="Gene3D" id="1.20.120.160">
    <property type="entry name" value="HPT domain"/>
    <property type="match status" value="4"/>
</dbReference>
<dbReference type="InterPro" id="IPR003594">
    <property type="entry name" value="HATPase_dom"/>
</dbReference>
<evidence type="ECO:0000259" key="10">
    <source>
        <dbReference type="PROSITE" id="PS50109"/>
    </source>
</evidence>
<feature type="domain" description="HPt" evidence="13">
    <location>
        <begin position="1246"/>
        <end position="1350"/>
    </location>
</feature>
<dbReference type="Pfam" id="PF26379">
    <property type="entry name" value="FimL_2nd"/>
    <property type="match status" value="1"/>
</dbReference>
<dbReference type="Pfam" id="PF02518">
    <property type="entry name" value="HATPase_c"/>
    <property type="match status" value="1"/>
</dbReference>
<dbReference type="InterPro" id="IPR004105">
    <property type="entry name" value="CheA-like_dim"/>
</dbReference>
<dbReference type="InterPro" id="IPR005467">
    <property type="entry name" value="His_kinase_dom"/>
</dbReference>
<dbReference type="PROSITE" id="PS50110">
    <property type="entry name" value="RESPONSE_REGULATORY"/>
    <property type="match status" value="1"/>
</dbReference>
<dbReference type="SMART" id="SM00448">
    <property type="entry name" value="REC"/>
    <property type="match status" value="1"/>
</dbReference>
<evidence type="ECO:0000256" key="5">
    <source>
        <dbReference type="ARBA" id="ARBA00022777"/>
    </source>
</evidence>
<dbReference type="PROSITE" id="PS50851">
    <property type="entry name" value="CHEW"/>
    <property type="match status" value="1"/>
</dbReference>
<evidence type="ECO:0000256" key="1">
    <source>
        <dbReference type="ARBA" id="ARBA00000085"/>
    </source>
</evidence>
<dbReference type="Pfam" id="PF01627">
    <property type="entry name" value="Hpt"/>
    <property type="match status" value="4"/>
</dbReference>
<dbReference type="SUPFAM" id="SSF47384">
    <property type="entry name" value="Homodimeric domain of signal transducing histidine kinase"/>
    <property type="match status" value="1"/>
</dbReference>
<proteinExistence type="predicted"/>
<dbReference type="SMART" id="SM00073">
    <property type="entry name" value="HPT"/>
    <property type="match status" value="3"/>
</dbReference>
<dbReference type="Gene3D" id="3.30.565.10">
    <property type="entry name" value="Histidine kinase-like ATPase, C-terminal domain"/>
    <property type="match status" value="1"/>
</dbReference>
<dbReference type="InterPro" id="IPR036890">
    <property type="entry name" value="HATPase_C_sf"/>
</dbReference>
<dbReference type="InterPro" id="IPR037006">
    <property type="entry name" value="CheA-like_homodim_sf"/>
</dbReference>
<dbReference type="InterPro" id="IPR011006">
    <property type="entry name" value="CheY-like_superfamily"/>
</dbReference>
<dbReference type="CDD" id="cd17546">
    <property type="entry name" value="REC_hyHK_CKI1_RcsC-like"/>
    <property type="match status" value="1"/>
</dbReference>
<dbReference type="SUPFAM" id="SSF52172">
    <property type="entry name" value="CheY-like"/>
    <property type="match status" value="1"/>
</dbReference>
<keyword evidence="4" id="KW-0808">Transferase</keyword>
<dbReference type="InterPro" id="IPR002545">
    <property type="entry name" value="CheW-lke_dom"/>
</dbReference>
<dbReference type="InterPro" id="IPR036097">
    <property type="entry name" value="HisK_dim/P_sf"/>
</dbReference>
<dbReference type="SUPFAM" id="SSF50341">
    <property type="entry name" value="CheW-like"/>
    <property type="match status" value="1"/>
</dbReference>
<dbReference type="RefSeq" id="WP_284322421.1">
    <property type="nucleotide sequence ID" value="NZ_BSOB01000046.1"/>
</dbReference>
<evidence type="ECO:0000256" key="2">
    <source>
        <dbReference type="ARBA" id="ARBA00012438"/>
    </source>
</evidence>
<feature type="modified residue" description="Phosphohistidine" evidence="7">
    <location>
        <position position="730"/>
    </location>
</feature>
<keyword evidence="9" id="KW-0175">Coiled coil</keyword>
<feature type="modified residue" description="Phosphohistidine" evidence="7">
    <location>
        <position position="1293"/>
    </location>
</feature>
<dbReference type="Pfam" id="PF00072">
    <property type="entry name" value="Response_reg"/>
    <property type="match status" value="1"/>
</dbReference>
<comment type="caution">
    <text evidence="14">The sequence shown here is derived from an EMBL/GenBank/DDBJ whole genome shotgun (WGS) entry which is preliminary data.</text>
</comment>
<feature type="domain" description="Response regulatory" evidence="11">
    <location>
        <begin position="1921"/>
        <end position="2037"/>
    </location>
</feature>